<accession>A0A9J7YEU9</accession>
<dbReference type="GO" id="GO:0006357">
    <property type="term" value="P:regulation of transcription by RNA polymerase II"/>
    <property type="evidence" value="ECO:0007669"/>
    <property type="project" value="TreeGrafter"/>
</dbReference>
<dbReference type="GO" id="GO:0043516">
    <property type="term" value="P:regulation of DNA damage response, signal transduction by p53 class mediator"/>
    <property type="evidence" value="ECO:0007669"/>
    <property type="project" value="TreeGrafter"/>
</dbReference>
<dbReference type="GeneTree" id="ENSGT01020000230590"/>
<dbReference type="Ensembl" id="ENSCCRT00000148715.1">
    <property type="protein sequence ID" value="ENSCCRP00000117756.1"/>
    <property type="gene ID" value="ENSCCRG00000081557.1"/>
</dbReference>
<organism evidence="2 3">
    <name type="scientific">Cyprinus carpio carpio</name>
    <dbReference type="NCBI Taxonomy" id="630221"/>
    <lineage>
        <taxon>Eukaryota</taxon>
        <taxon>Metazoa</taxon>
        <taxon>Chordata</taxon>
        <taxon>Craniata</taxon>
        <taxon>Vertebrata</taxon>
        <taxon>Euteleostomi</taxon>
        <taxon>Actinopterygii</taxon>
        <taxon>Neopterygii</taxon>
        <taxon>Teleostei</taxon>
        <taxon>Ostariophysi</taxon>
        <taxon>Cypriniformes</taxon>
        <taxon>Cyprinidae</taxon>
        <taxon>Cyprininae</taxon>
        <taxon>Cyprinus</taxon>
    </lineage>
</organism>
<dbReference type="Gene3D" id="2.170.270.10">
    <property type="entry name" value="SET domain"/>
    <property type="match status" value="1"/>
</dbReference>
<reference evidence="2" key="1">
    <citation type="submission" date="2025-08" db="UniProtKB">
        <authorList>
            <consortium name="Ensembl"/>
        </authorList>
    </citation>
    <scope>IDENTIFICATION</scope>
</reference>
<dbReference type="Proteomes" id="UP001108240">
    <property type="component" value="Unplaced"/>
</dbReference>
<dbReference type="GO" id="GO:0005700">
    <property type="term" value="C:polytene chromosome"/>
    <property type="evidence" value="ECO:0007669"/>
    <property type="project" value="TreeGrafter"/>
</dbReference>
<proteinExistence type="predicted"/>
<keyword evidence="3" id="KW-1185">Reference proteome</keyword>
<dbReference type="PROSITE" id="PS50280">
    <property type="entry name" value="SET"/>
    <property type="match status" value="1"/>
</dbReference>
<dbReference type="PANTHER" id="PTHR46167:SF1">
    <property type="entry name" value="N-LYSINE METHYLTRANSFERASE KMT5A"/>
    <property type="match status" value="1"/>
</dbReference>
<evidence type="ECO:0000259" key="1">
    <source>
        <dbReference type="PROSITE" id="PS50280"/>
    </source>
</evidence>
<evidence type="ECO:0000313" key="2">
    <source>
        <dbReference type="Ensembl" id="ENSCCRP00000117756.1"/>
    </source>
</evidence>
<evidence type="ECO:0000313" key="3">
    <source>
        <dbReference type="Proteomes" id="UP001108240"/>
    </source>
</evidence>
<dbReference type="InterPro" id="IPR051760">
    <property type="entry name" value="KMT5A"/>
</dbReference>
<dbReference type="AlphaFoldDB" id="A0A9J7YEU9"/>
<feature type="domain" description="SET" evidence="1">
    <location>
        <begin position="24"/>
        <end position="145"/>
    </location>
</feature>
<dbReference type="PANTHER" id="PTHR46167">
    <property type="entry name" value="N-LYSINE METHYLTRANSFERASE KMT5A"/>
    <property type="match status" value="1"/>
</dbReference>
<name>A0A9J7YEU9_CYPCA</name>
<dbReference type="OMA" id="DEMAPQM"/>
<protein>
    <recommendedName>
        <fullName evidence="1">SET domain-containing protein</fullName>
    </recommendedName>
</protein>
<dbReference type="GO" id="GO:0005634">
    <property type="term" value="C:nucleus"/>
    <property type="evidence" value="ECO:0007669"/>
    <property type="project" value="TreeGrafter"/>
</dbReference>
<sequence length="219" mass="25044">MKRRKRINPKDDARFYITAESDKVGLDIKYIDAVKGRGIFASVPFEKGDFLLEYRGDLISKRERERRQRIYHDLLKVFMFEFHFNGKLWCVDAATENESLGRLVNDDHINPNAKIKYLTVQGKPHLCLFAVRDISPGEEITYNYGDSDWPWRCKGLDDEMAPQMCGTTNPPSTTDELTTENKCIHTAVSHPNQTSPELSPLAKVGECQKHCLVCATVFS</sequence>
<dbReference type="SMART" id="SM00317">
    <property type="entry name" value="SET"/>
    <property type="match status" value="1"/>
</dbReference>
<dbReference type="Pfam" id="PF00856">
    <property type="entry name" value="SET"/>
    <property type="match status" value="1"/>
</dbReference>
<dbReference type="GO" id="GO:0042799">
    <property type="term" value="F:histone H4K20 methyltransferase activity"/>
    <property type="evidence" value="ECO:0007669"/>
    <property type="project" value="TreeGrafter"/>
</dbReference>
<reference evidence="2" key="2">
    <citation type="submission" date="2025-09" db="UniProtKB">
        <authorList>
            <consortium name="Ensembl"/>
        </authorList>
    </citation>
    <scope>IDENTIFICATION</scope>
</reference>
<dbReference type="InterPro" id="IPR046341">
    <property type="entry name" value="SET_dom_sf"/>
</dbReference>
<dbReference type="SUPFAM" id="SSF82199">
    <property type="entry name" value="SET domain"/>
    <property type="match status" value="1"/>
</dbReference>
<dbReference type="InterPro" id="IPR001214">
    <property type="entry name" value="SET_dom"/>
</dbReference>